<evidence type="ECO:0000313" key="1">
    <source>
        <dbReference type="EMBL" id="AIQ91283.1"/>
    </source>
</evidence>
<protein>
    <submittedName>
        <fullName evidence="1">Protein of unassigned function</fullName>
    </submittedName>
</protein>
<dbReference type="EMBL" id="CP003811">
    <property type="protein sequence ID" value="AIQ91283.1"/>
    <property type="molecule type" value="Genomic_DNA"/>
</dbReference>
<gene>
    <name evidence="1" type="ORF">MOC_3528</name>
</gene>
<sequence>MRSYRTAARRISVPGCFPSLHRVGGEASLSLWAPPGARNVDKQIRAQLWTQEPKSVSSSVHRTA</sequence>
<keyword evidence="2" id="KW-1185">Reference proteome</keyword>
<evidence type="ECO:0000313" key="2">
    <source>
        <dbReference type="Proteomes" id="UP000029492"/>
    </source>
</evidence>
<dbReference type="AlphaFoldDB" id="A0A089NZN9"/>
<reference evidence="1 2" key="1">
    <citation type="journal article" date="2014" name="PLoS ONE">
        <title>Genome Information of Methylobacterium oryzae, a Plant-Probiotic Methylotroph in the Phyllosphere.</title>
        <authorList>
            <person name="Kwak M.J."/>
            <person name="Jeong H."/>
            <person name="Madhaiyan M."/>
            <person name="Lee Y."/>
            <person name="Sa T.M."/>
            <person name="Oh T.K."/>
            <person name="Kim J.F."/>
        </authorList>
    </citation>
    <scope>NUCLEOTIDE SEQUENCE [LARGE SCALE GENOMIC DNA]</scope>
    <source>
        <strain evidence="1 2">CBMB20</strain>
    </source>
</reference>
<organism evidence="1 2">
    <name type="scientific">Methylobacterium oryzae CBMB20</name>
    <dbReference type="NCBI Taxonomy" id="693986"/>
    <lineage>
        <taxon>Bacteria</taxon>
        <taxon>Pseudomonadati</taxon>
        <taxon>Pseudomonadota</taxon>
        <taxon>Alphaproteobacteria</taxon>
        <taxon>Hyphomicrobiales</taxon>
        <taxon>Methylobacteriaceae</taxon>
        <taxon>Methylobacterium</taxon>
    </lineage>
</organism>
<accession>A0A089NZN9</accession>
<name>A0A089NZN9_9HYPH</name>
<dbReference type="KEGG" id="mor:MOC_3528"/>
<dbReference type="Proteomes" id="UP000029492">
    <property type="component" value="Chromosome"/>
</dbReference>
<dbReference type="HOGENOM" id="CLU_2862698_0_0_5"/>
<dbReference type="STRING" id="693986.MOC_3528"/>
<proteinExistence type="predicted"/>